<keyword evidence="3" id="KW-1185">Reference proteome</keyword>
<dbReference type="EMBL" id="JAINUF010000002">
    <property type="protein sequence ID" value="KAJ8373826.1"/>
    <property type="molecule type" value="Genomic_DNA"/>
</dbReference>
<gene>
    <name evidence="2" type="ORF">SKAU_G00044060</name>
</gene>
<dbReference type="Proteomes" id="UP001152622">
    <property type="component" value="Chromosome 2"/>
</dbReference>
<feature type="compositionally biased region" description="Basic residues" evidence="1">
    <location>
        <begin position="116"/>
        <end position="132"/>
    </location>
</feature>
<protein>
    <submittedName>
        <fullName evidence="2">Uncharacterized protein</fullName>
    </submittedName>
</protein>
<accession>A0A9Q1G238</accession>
<name>A0A9Q1G238_SYNKA</name>
<dbReference type="AlphaFoldDB" id="A0A9Q1G238"/>
<evidence type="ECO:0000313" key="3">
    <source>
        <dbReference type="Proteomes" id="UP001152622"/>
    </source>
</evidence>
<evidence type="ECO:0000256" key="1">
    <source>
        <dbReference type="SAM" id="MobiDB-lite"/>
    </source>
</evidence>
<proteinExistence type="predicted"/>
<evidence type="ECO:0000313" key="2">
    <source>
        <dbReference type="EMBL" id="KAJ8373826.1"/>
    </source>
</evidence>
<comment type="caution">
    <text evidence="2">The sequence shown here is derived from an EMBL/GenBank/DDBJ whole genome shotgun (WGS) entry which is preliminary data.</text>
</comment>
<sequence>MCNTNRLTEAPFWQSLIGSEGSCVGMKLIKLTTVLKRMTANVLCGFERGRFEFGMKRNNSAGAGRVSLRRMEADGGGRRGGLLGTHVGAASAPLPRWGALRPSHINRGEEVIGRGSKSRPGRVQKRHGRLWG</sequence>
<feature type="region of interest" description="Disordered" evidence="1">
    <location>
        <begin position="111"/>
        <end position="132"/>
    </location>
</feature>
<organism evidence="2 3">
    <name type="scientific">Synaphobranchus kaupii</name>
    <name type="common">Kaup's arrowtooth eel</name>
    <dbReference type="NCBI Taxonomy" id="118154"/>
    <lineage>
        <taxon>Eukaryota</taxon>
        <taxon>Metazoa</taxon>
        <taxon>Chordata</taxon>
        <taxon>Craniata</taxon>
        <taxon>Vertebrata</taxon>
        <taxon>Euteleostomi</taxon>
        <taxon>Actinopterygii</taxon>
        <taxon>Neopterygii</taxon>
        <taxon>Teleostei</taxon>
        <taxon>Anguilliformes</taxon>
        <taxon>Synaphobranchidae</taxon>
        <taxon>Synaphobranchus</taxon>
    </lineage>
</organism>
<reference evidence="2" key="1">
    <citation type="journal article" date="2023" name="Science">
        <title>Genome structures resolve the early diversification of teleost fishes.</title>
        <authorList>
            <person name="Parey E."/>
            <person name="Louis A."/>
            <person name="Montfort J."/>
            <person name="Bouchez O."/>
            <person name="Roques C."/>
            <person name="Iampietro C."/>
            <person name="Lluch J."/>
            <person name="Castinel A."/>
            <person name="Donnadieu C."/>
            <person name="Desvignes T."/>
            <person name="Floi Bucao C."/>
            <person name="Jouanno E."/>
            <person name="Wen M."/>
            <person name="Mejri S."/>
            <person name="Dirks R."/>
            <person name="Jansen H."/>
            <person name="Henkel C."/>
            <person name="Chen W.J."/>
            <person name="Zahm M."/>
            <person name="Cabau C."/>
            <person name="Klopp C."/>
            <person name="Thompson A.W."/>
            <person name="Robinson-Rechavi M."/>
            <person name="Braasch I."/>
            <person name="Lecointre G."/>
            <person name="Bobe J."/>
            <person name="Postlethwait J.H."/>
            <person name="Berthelot C."/>
            <person name="Roest Crollius H."/>
            <person name="Guiguen Y."/>
        </authorList>
    </citation>
    <scope>NUCLEOTIDE SEQUENCE</scope>
    <source>
        <strain evidence="2">WJC10195</strain>
    </source>
</reference>